<dbReference type="Proteomes" id="UP001497497">
    <property type="component" value="Unassembled WGS sequence"/>
</dbReference>
<protein>
    <recommendedName>
        <fullName evidence="4">CABIT domain-containing protein</fullName>
    </recommendedName>
</protein>
<feature type="compositionally biased region" description="Polar residues" evidence="1">
    <location>
        <begin position="832"/>
        <end position="844"/>
    </location>
</feature>
<gene>
    <name evidence="2" type="ORF">GSLYS_00004447001</name>
</gene>
<comment type="caution">
    <text evidence="2">The sequence shown here is derived from an EMBL/GenBank/DDBJ whole genome shotgun (WGS) entry which is preliminary data.</text>
</comment>
<reference evidence="2 3" key="1">
    <citation type="submission" date="2024-04" db="EMBL/GenBank/DDBJ databases">
        <authorList>
            <consortium name="Genoscope - CEA"/>
            <person name="William W."/>
        </authorList>
    </citation>
    <scope>NUCLEOTIDE SEQUENCE [LARGE SCALE GENOMIC DNA]</scope>
</reference>
<sequence length="862" mass="95018">MRPTTCLKRPVKFSHYHGANVTLTDQYKRAVGEYTQAQGQFMLSENLRPGDRFEFDLHGAGIVKIQGFASKNEAQSWFRSKQPLGRGCIRIRTQKTLRYSVSVPPQSNEITLISKTGKRQDQLAGSILAFDIECGDVQVILFKSSNVTFDTINQSKHVEVSNTLRNCTATLKHYNPLALCTPLNCSLKPGKIFILKVKGPENDRATGSYVRICVAGQPSLYCNQGDEKCVGTSQCPQVKGKRLTARANLDYEYILRVEDNAVSVERCVREPKQQINLIEMLPASGTGECALWFELHRVSIELSEYRVKDDFDAMDSPPNYPAPPPPIHPARTLRRPNQGTGCYHQLWTCQDDHSSMASSSSSHHYISIQVGDETSSYISADSETNRSFEEQDICHKMAFSEVRPADLVNEYGMNFNGDDSEYSSEPPTLTNTENNEAGPSSDALVYDPNHFGSDQRSRPMPIAPKPHYGRVSRDQCHISCGTLPSEKCHPSFGYETPGELIAPGPTRPGASSITKKQSCPEQVLAGASPLRLRAKPVRSKSFSPGNHLQLERCGTGCTRDPFYPARADASKTEQCRRWLASVNYSLGSRSPPCSEYYGERTRSPGIDENILSVSQVNMNSDEGSSFWVDYNGSPESQPTFSHNIHLEENVANLQRFSGATLATGSIDMTGPPAIPPRSSNYVNGKLTACPAKVKSESDICVACSRKSETCLKNVESGSLCSSSPSEMSIDEETFAKVPRHRHQEPSRASSFETAEDGDETFAKLPFQNELSKESEDSGCASSVQIRDRKITGRNIVESSNINDQPTPPPAAECVAVLQPSPVVILDGGQGGFQRSNTYRRNMNTPTPPSIKKSYPSKRDLGK</sequence>
<dbReference type="AlphaFoldDB" id="A0AAV2H9C4"/>
<feature type="region of interest" description="Disordered" evidence="1">
    <location>
        <begin position="826"/>
        <end position="862"/>
    </location>
</feature>
<organism evidence="2 3">
    <name type="scientific">Lymnaea stagnalis</name>
    <name type="common">Great pond snail</name>
    <name type="synonym">Helix stagnalis</name>
    <dbReference type="NCBI Taxonomy" id="6523"/>
    <lineage>
        <taxon>Eukaryota</taxon>
        <taxon>Metazoa</taxon>
        <taxon>Spiralia</taxon>
        <taxon>Lophotrochozoa</taxon>
        <taxon>Mollusca</taxon>
        <taxon>Gastropoda</taxon>
        <taxon>Heterobranchia</taxon>
        <taxon>Euthyneura</taxon>
        <taxon>Panpulmonata</taxon>
        <taxon>Hygrophila</taxon>
        <taxon>Lymnaeoidea</taxon>
        <taxon>Lymnaeidae</taxon>
        <taxon>Lymnaea</taxon>
    </lineage>
</organism>
<evidence type="ECO:0000313" key="2">
    <source>
        <dbReference type="EMBL" id="CAL1530314.1"/>
    </source>
</evidence>
<evidence type="ECO:0000313" key="3">
    <source>
        <dbReference type="Proteomes" id="UP001497497"/>
    </source>
</evidence>
<proteinExistence type="predicted"/>
<feature type="compositionally biased region" description="Polar residues" evidence="1">
    <location>
        <begin position="423"/>
        <end position="438"/>
    </location>
</feature>
<evidence type="ECO:0008006" key="4">
    <source>
        <dbReference type="Google" id="ProtNLM"/>
    </source>
</evidence>
<accession>A0AAV2H9C4</accession>
<keyword evidence="3" id="KW-1185">Reference proteome</keyword>
<evidence type="ECO:0000256" key="1">
    <source>
        <dbReference type="SAM" id="MobiDB-lite"/>
    </source>
</evidence>
<dbReference type="EMBL" id="CAXITT010000066">
    <property type="protein sequence ID" value="CAL1530314.1"/>
    <property type="molecule type" value="Genomic_DNA"/>
</dbReference>
<feature type="region of interest" description="Disordered" evidence="1">
    <location>
        <begin position="736"/>
        <end position="758"/>
    </location>
</feature>
<name>A0AAV2H9C4_LYMST</name>
<feature type="region of interest" description="Disordered" evidence="1">
    <location>
        <begin position="413"/>
        <end position="461"/>
    </location>
</feature>